<dbReference type="InterPro" id="IPR015927">
    <property type="entry name" value="Peptidase_S24_S26A/B/C"/>
</dbReference>
<evidence type="ECO:0000256" key="1">
    <source>
        <dbReference type="ARBA" id="ARBA00022670"/>
    </source>
</evidence>
<name>A0A1K1KNN9_9LACO</name>
<feature type="domain" description="HTH cro/C1-type" evidence="6">
    <location>
        <begin position="11"/>
        <end position="65"/>
    </location>
</feature>
<keyword evidence="2" id="KW-0378">Hydrolase</keyword>
<dbReference type="GeneID" id="95349208"/>
<proteinExistence type="predicted"/>
<organism evidence="7 8">
    <name type="scientific">Ligilactobacillus acidipiscis</name>
    <dbReference type="NCBI Taxonomy" id="89059"/>
    <lineage>
        <taxon>Bacteria</taxon>
        <taxon>Bacillati</taxon>
        <taxon>Bacillota</taxon>
        <taxon>Bacilli</taxon>
        <taxon>Lactobacillales</taxon>
        <taxon>Lactobacillaceae</taxon>
        <taxon>Ligilactobacillus</taxon>
    </lineage>
</organism>
<dbReference type="Pfam" id="PF00717">
    <property type="entry name" value="Peptidase_S24"/>
    <property type="match status" value="1"/>
</dbReference>
<keyword evidence="3" id="KW-0805">Transcription regulation</keyword>
<accession>A0A1K1KNN9</accession>
<dbReference type="AlphaFoldDB" id="A0A1K1KNN9"/>
<dbReference type="InterPro" id="IPR036286">
    <property type="entry name" value="LexA/Signal_pep-like_sf"/>
</dbReference>
<dbReference type="KEGG" id="laca:LAC1533_1108"/>
<dbReference type="Gene3D" id="2.10.109.10">
    <property type="entry name" value="Umud Fragment, subunit A"/>
    <property type="match status" value="1"/>
</dbReference>
<gene>
    <name evidence="7" type="ORF">LAC1533_1108</name>
</gene>
<dbReference type="CDD" id="cd06529">
    <property type="entry name" value="S24_LexA-like"/>
    <property type="match status" value="1"/>
</dbReference>
<dbReference type="PANTHER" id="PTHR40661:SF1">
    <property type="entry name" value="HTH CRO_C1-TYPE DOMAIN-CONTAINING PROTEIN"/>
    <property type="match status" value="1"/>
</dbReference>
<dbReference type="GO" id="GO:0016020">
    <property type="term" value="C:membrane"/>
    <property type="evidence" value="ECO:0007669"/>
    <property type="project" value="InterPro"/>
</dbReference>
<evidence type="ECO:0000256" key="5">
    <source>
        <dbReference type="ARBA" id="ARBA00023163"/>
    </source>
</evidence>
<dbReference type="Proteomes" id="UP000190935">
    <property type="component" value="Chromosome I"/>
</dbReference>
<evidence type="ECO:0000256" key="4">
    <source>
        <dbReference type="ARBA" id="ARBA00023125"/>
    </source>
</evidence>
<dbReference type="InterPro" id="IPR019756">
    <property type="entry name" value="Pept_S26A_signal_pept_1_Ser-AS"/>
</dbReference>
<evidence type="ECO:0000256" key="2">
    <source>
        <dbReference type="ARBA" id="ARBA00022801"/>
    </source>
</evidence>
<dbReference type="GO" id="GO:0006508">
    <property type="term" value="P:proteolysis"/>
    <property type="evidence" value="ECO:0007669"/>
    <property type="project" value="UniProtKB-KW"/>
</dbReference>
<dbReference type="PANTHER" id="PTHR40661">
    <property type="match status" value="1"/>
</dbReference>
<dbReference type="PROSITE" id="PS50943">
    <property type="entry name" value="HTH_CROC1"/>
    <property type="match status" value="1"/>
</dbReference>
<dbReference type="CDD" id="cd00093">
    <property type="entry name" value="HTH_XRE"/>
    <property type="match status" value="1"/>
</dbReference>
<sequence>MRSNDEIINVLTDLKDQQQISISELARNVGMAKSALSRYFNKTREFPLNRVNDFAKALHTTPEHILGFSESDMIATIYDQLEKSRQQIVYDCAKEQLHEQNHPNVHNIEESKQTYTIDVLGAVSAGTGEWLDGQQPEPVTVEGPLPHYDFAVRVNGNSMTPTFSDGEILFVDKVESASDVRNNQFVIAEINGNAYVKKLFVSNEGVRLISLNKDYKDIIIHDYDEYRIIGTVVI</sequence>
<dbReference type="SMART" id="SM00530">
    <property type="entry name" value="HTH_XRE"/>
    <property type="match status" value="1"/>
</dbReference>
<evidence type="ECO:0000313" key="7">
    <source>
        <dbReference type="EMBL" id="SFV40528.1"/>
    </source>
</evidence>
<evidence type="ECO:0000256" key="3">
    <source>
        <dbReference type="ARBA" id="ARBA00023015"/>
    </source>
</evidence>
<keyword evidence="1" id="KW-0645">Protease</keyword>
<dbReference type="InterPro" id="IPR039418">
    <property type="entry name" value="LexA-like"/>
</dbReference>
<dbReference type="Gene3D" id="1.10.260.40">
    <property type="entry name" value="lambda repressor-like DNA-binding domains"/>
    <property type="match status" value="1"/>
</dbReference>
<dbReference type="GO" id="GO:0003677">
    <property type="term" value="F:DNA binding"/>
    <property type="evidence" value="ECO:0007669"/>
    <property type="project" value="UniProtKB-KW"/>
</dbReference>
<dbReference type="InterPro" id="IPR001387">
    <property type="entry name" value="Cro/C1-type_HTH"/>
</dbReference>
<keyword evidence="5" id="KW-0804">Transcription</keyword>
<dbReference type="PROSITE" id="PS00501">
    <property type="entry name" value="SPASE_I_1"/>
    <property type="match status" value="1"/>
</dbReference>
<reference evidence="8" key="1">
    <citation type="submission" date="2016-11" db="EMBL/GenBank/DDBJ databases">
        <authorList>
            <person name="Papadimitriou K."/>
        </authorList>
    </citation>
    <scope>NUCLEOTIDE SEQUENCE [LARGE SCALE GENOMIC DNA]</scope>
    <source>
        <strain evidence="8">ACA-DC 1533</strain>
    </source>
</reference>
<keyword evidence="4" id="KW-0238">DNA-binding</keyword>
<evidence type="ECO:0000259" key="6">
    <source>
        <dbReference type="PROSITE" id="PS50943"/>
    </source>
</evidence>
<dbReference type="InterPro" id="IPR010982">
    <property type="entry name" value="Lambda_DNA-bd_dom_sf"/>
</dbReference>
<dbReference type="Pfam" id="PF13443">
    <property type="entry name" value="HTH_26"/>
    <property type="match status" value="1"/>
</dbReference>
<dbReference type="SUPFAM" id="SSF47413">
    <property type="entry name" value="lambda repressor-like DNA-binding domains"/>
    <property type="match status" value="1"/>
</dbReference>
<dbReference type="RefSeq" id="WP_079579032.1">
    <property type="nucleotide sequence ID" value="NZ_LT630287.1"/>
</dbReference>
<evidence type="ECO:0000313" key="8">
    <source>
        <dbReference type="Proteomes" id="UP000190935"/>
    </source>
</evidence>
<dbReference type="GO" id="GO:0004252">
    <property type="term" value="F:serine-type endopeptidase activity"/>
    <property type="evidence" value="ECO:0007669"/>
    <property type="project" value="InterPro"/>
</dbReference>
<dbReference type="EMBL" id="LT630287">
    <property type="protein sequence ID" value="SFV40528.1"/>
    <property type="molecule type" value="Genomic_DNA"/>
</dbReference>
<dbReference type="SUPFAM" id="SSF51306">
    <property type="entry name" value="LexA/Signal peptidase"/>
    <property type="match status" value="1"/>
</dbReference>
<protein>
    <submittedName>
        <fullName evidence="7">Phage repressor</fullName>
    </submittedName>
</protein>